<reference evidence="2 3" key="1">
    <citation type="submission" date="2019-07" db="EMBL/GenBank/DDBJ databases">
        <title>Insights of Desulfuromonas acetexigens electromicrobiology.</title>
        <authorList>
            <person name="Katuri K."/>
            <person name="Sapireddy V."/>
            <person name="Shaw D.R."/>
            <person name="Saikaly P."/>
        </authorList>
    </citation>
    <scope>NUCLEOTIDE SEQUENCE [LARGE SCALE GENOMIC DNA]</scope>
    <source>
        <strain evidence="2 3">2873</strain>
    </source>
</reference>
<proteinExistence type="predicted"/>
<accession>A0A550J781</accession>
<dbReference type="InterPro" id="IPR018712">
    <property type="entry name" value="Tle1-like_cat"/>
</dbReference>
<evidence type="ECO:0000259" key="1">
    <source>
        <dbReference type="Pfam" id="PF09994"/>
    </source>
</evidence>
<dbReference type="RefSeq" id="WP_092053934.1">
    <property type="nucleotide sequence ID" value="NZ_FOJJ01000004.1"/>
</dbReference>
<dbReference type="Proteomes" id="UP000317155">
    <property type="component" value="Unassembled WGS sequence"/>
</dbReference>
<dbReference type="SUPFAM" id="SSF141371">
    <property type="entry name" value="PilZ domain-like"/>
    <property type="match status" value="1"/>
</dbReference>
<organism evidence="2 3">
    <name type="scientific">Trichloromonas acetexigens</name>
    <dbReference type="NCBI Taxonomy" id="38815"/>
    <lineage>
        <taxon>Bacteria</taxon>
        <taxon>Pseudomonadati</taxon>
        <taxon>Thermodesulfobacteriota</taxon>
        <taxon>Desulfuromonadia</taxon>
        <taxon>Desulfuromonadales</taxon>
        <taxon>Trichloromonadaceae</taxon>
        <taxon>Trichloromonas</taxon>
    </lineage>
</organism>
<comment type="caution">
    <text evidence="2">The sequence shown here is derived from an EMBL/GenBank/DDBJ whole genome shotgun (WGS) entry which is preliminary data.</text>
</comment>
<evidence type="ECO:0000313" key="3">
    <source>
        <dbReference type="Proteomes" id="UP000317155"/>
    </source>
</evidence>
<dbReference type="EMBL" id="VJVV01000012">
    <property type="protein sequence ID" value="TRO79085.1"/>
    <property type="molecule type" value="Genomic_DNA"/>
</dbReference>
<protein>
    <submittedName>
        <fullName evidence="2">DUF2235 domain-containing protein</fullName>
    </submittedName>
</protein>
<dbReference type="PANTHER" id="PTHR33840:SF1">
    <property type="entry name" value="TLE1 PHOSPHOLIPASE DOMAIN-CONTAINING PROTEIN"/>
    <property type="match status" value="1"/>
</dbReference>
<sequence>MSKRIIICCDGTWNEPEKMKNGRRVPTNVVKLVRAIEPRDDARGIDQVVYYGRGVGTGAFGYVDKYLGGGTGLGISRNIREAYQFLALNYVEGDEVFCFGFSRGAYTVRCLSGMLDAVGLLDKNDLDHLPDAYAYYRTPPEKRASSKYHLRLIDLPRRWPKIRFLGVWDTVGALGAPTPMLGTISKKLWVGFHDAALSSLVENACQALAVDERRGPFAPALWDRRTGQKSVRQVWFAGVHSNIGGGYADGGLSDLALVWMVDRAREEGLFFDDKYLRDSKRVDPQYAGKLEDSFSLGYRFLQALRVKPYPRPIGQFPDMGEMVHESVIKRLLQPHLDYRPENIVAPGQDPGTIIDQNNPRPTLRIGELLVPIFRERRAARRDLGAEPATLMLGDNVAVPCQVSNYSDAGGVMLAVPQPVEPGTEGVLEYGQIGRHKIRVVWRRENTIGVKFAA</sequence>
<evidence type="ECO:0000313" key="2">
    <source>
        <dbReference type="EMBL" id="TRO79085.1"/>
    </source>
</evidence>
<dbReference type="OrthoDB" id="5445630at2"/>
<gene>
    <name evidence="2" type="ORF">FL622_13960</name>
</gene>
<dbReference type="AlphaFoldDB" id="A0A550J781"/>
<dbReference type="Pfam" id="PF09994">
    <property type="entry name" value="T6SS_Tle1-like_cat"/>
    <property type="match status" value="1"/>
</dbReference>
<keyword evidence="3" id="KW-1185">Reference proteome</keyword>
<name>A0A550J781_9BACT</name>
<feature type="domain" description="T6SS Phospholipase effector Tle1-like catalytic" evidence="1">
    <location>
        <begin position="3"/>
        <end position="262"/>
    </location>
</feature>
<dbReference type="PANTHER" id="PTHR33840">
    <property type="match status" value="1"/>
</dbReference>